<keyword evidence="2 8" id="KW-0812">Transmembrane</keyword>
<dbReference type="Pfam" id="PF01822">
    <property type="entry name" value="WSC"/>
    <property type="match status" value="1"/>
</dbReference>
<dbReference type="EMBL" id="JAQQWN010000007">
    <property type="protein sequence ID" value="KAK8075527.1"/>
    <property type="molecule type" value="Genomic_DNA"/>
</dbReference>
<sequence>MAQLFLHDTGTMAFPNLTVAGSVDVVDAAIFANRLETVSDLKVEYSRGAFLSNFKALKSTTGNVYAGNGSIANGLFRVWIPGPNHTRSGDLNITKNSGLSEISFNGLTDVKRLYVMDNPDSTVPGDFSRLTAADYIYVNGRMNNTFPLFPHLSTVAEARIEPWNADFDCSSLVKMRDTGKIGVLFCNGTNGINGLEASQSGLSTTASVGIGVGIGALVIIAALVWLAAYYRCKLRGLRRESHNSGRDDPKEIVHGVIKPTGARLGDTHIREAGAIAHNHTVQLEQSNTRSTPPDLSAVPTTTKMGDPYTLLGCYVDQSPNRTLPTTAYQRMPTNRATVCHALCNAPEYRATLFGLEYGAECYCGAGDPASFQKAASDAECDRPCPANASEMCGGDWRLSLYRIRDTTLDPSPAVTAAPPTGPSSSAGSGSGDDQHTDSAGGKQNLTGAKSPGSVWRRSSSWRSWPGW</sequence>
<dbReference type="GeneID" id="92047565"/>
<evidence type="ECO:0000256" key="6">
    <source>
        <dbReference type="ARBA" id="ARBA00023180"/>
    </source>
</evidence>
<gene>
    <name evidence="10" type="ORF">PG997_010190</name>
</gene>
<dbReference type="PANTHER" id="PTHR24269:SF16">
    <property type="entry name" value="PROTEIN SLG1"/>
    <property type="match status" value="1"/>
</dbReference>
<feature type="region of interest" description="Disordered" evidence="7">
    <location>
        <begin position="282"/>
        <end position="301"/>
    </location>
</feature>
<comment type="caution">
    <text evidence="10">The sequence shown here is derived from an EMBL/GenBank/DDBJ whole genome shotgun (WGS) entry which is preliminary data.</text>
</comment>
<comment type="subcellular location">
    <subcellularLocation>
        <location evidence="1">Membrane</location>
        <topology evidence="1">Single-pass membrane protein</topology>
    </subcellularLocation>
</comment>
<reference evidence="10 11" key="1">
    <citation type="submission" date="2023-01" db="EMBL/GenBank/DDBJ databases">
        <title>Analysis of 21 Apiospora genomes using comparative genomics revels a genus with tremendous synthesis potential of carbohydrate active enzymes and secondary metabolites.</title>
        <authorList>
            <person name="Sorensen T."/>
        </authorList>
    </citation>
    <scope>NUCLEOTIDE SEQUENCE [LARGE SCALE GENOMIC DNA]</scope>
    <source>
        <strain evidence="10 11">CBS 114990</strain>
    </source>
</reference>
<proteinExistence type="predicted"/>
<evidence type="ECO:0000256" key="5">
    <source>
        <dbReference type="ARBA" id="ARBA00023136"/>
    </source>
</evidence>
<evidence type="ECO:0000256" key="7">
    <source>
        <dbReference type="SAM" id="MobiDB-lite"/>
    </source>
</evidence>
<dbReference type="RefSeq" id="XP_066666467.1">
    <property type="nucleotide sequence ID" value="XM_066814505.1"/>
</dbReference>
<feature type="transmembrane region" description="Helical" evidence="8">
    <location>
        <begin position="208"/>
        <end position="230"/>
    </location>
</feature>
<accession>A0ABR1VWC0</accession>
<feature type="domain" description="WSC" evidence="9">
    <location>
        <begin position="307"/>
        <end position="404"/>
    </location>
</feature>
<dbReference type="Proteomes" id="UP001433268">
    <property type="component" value="Unassembled WGS sequence"/>
</dbReference>
<dbReference type="PROSITE" id="PS51212">
    <property type="entry name" value="WSC"/>
    <property type="match status" value="1"/>
</dbReference>
<evidence type="ECO:0000256" key="2">
    <source>
        <dbReference type="ARBA" id="ARBA00022692"/>
    </source>
</evidence>
<evidence type="ECO:0000256" key="8">
    <source>
        <dbReference type="SAM" id="Phobius"/>
    </source>
</evidence>
<feature type="compositionally biased region" description="Low complexity" evidence="7">
    <location>
        <begin position="450"/>
        <end position="467"/>
    </location>
</feature>
<keyword evidence="6" id="KW-0325">Glycoprotein</keyword>
<feature type="compositionally biased region" description="Low complexity" evidence="7">
    <location>
        <begin position="410"/>
        <end position="427"/>
    </location>
</feature>
<dbReference type="SMART" id="SM00321">
    <property type="entry name" value="WSC"/>
    <property type="match status" value="1"/>
</dbReference>
<keyword evidence="3" id="KW-0732">Signal</keyword>
<evidence type="ECO:0000259" key="9">
    <source>
        <dbReference type="PROSITE" id="PS51212"/>
    </source>
</evidence>
<dbReference type="PANTHER" id="PTHR24269">
    <property type="entry name" value="KREMEN PROTEIN"/>
    <property type="match status" value="1"/>
</dbReference>
<evidence type="ECO:0000256" key="4">
    <source>
        <dbReference type="ARBA" id="ARBA00022989"/>
    </source>
</evidence>
<evidence type="ECO:0000256" key="1">
    <source>
        <dbReference type="ARBA" id="ARBA00004167"/>
    </source>
</evidence>
<evidence type="ECO:0000313" key="11">
    <source>
        <dbReference type="Proteomes" id="UP001433268"/>
    </source>
</evidence>
<dbReference type="InterPro" id="IPR051836">
    <property type="entry name" value="Kremen_rcpt"/>
</dbReference>
<dbReference type="InterPro" id="IPR002889">
    <property type="entry name" value="WSC_carb-bd"/>
</dbReference>
<keyword evidence="4 8" id="KW-1133">Transmembrane helix</keyword>
<evidence type="ECO:0000313" key="10">
    <source>
        <dbReference type="EMBL" id="KAK8075527.1"/>
    </source>
</evidence>
<keyword evidence="5 8" id="KW-0472">Membrane</keyword>
<feature type="region of interest" description="Disordered" evidence="7">
    <location>
        <begin position="409"/>
        <end position="467"/>
    </location>
</feature>
<name>A0ABR1VWC0_9PEZI</name>
<protein>
    <recommendedName>
        <fullName evidence="9">WSC domain-containing protein</fullName>
    </recommendedName>
</protein>
<organism evidence="10 11">
    <name type="scientific">Apiospora hydei</name>
    <dbReference type="NCBI Taxonomy" id="1337664"/>
    <lineage>
        <taxon>Eukaryota</taxon>
        <taxon>Fungi</taxon>
        <taxon>Dikarya</taxon>
        <taxon>Ascomycota</taxon>
        <taxon>Pezizomycotina</taxon>
        <taxon>Sordariomycetes</taxon>
        <taxon>Xylariomycetidae</taxon>
        <taxon>Amphisphaeriales</taxon>
        <taxon>Apiosporaceae</taxon>
        <taxon>Apiospora</taxon>
    </lineage>
</organism>
<evidence type="ECO:0000256" key="3">
    <source>
        <dbReference type="ARBA" id="ARBA00022729"/>
    </source>
</evidence>
<keyword evidence="11" id="KW-1185">Reference proteome</keyword>